<reference evidence="1 2" key="1">
    <citation type="submission" date="2023-07" db="EMBL/GenBank/DDBJ databases">
        <title>Genomic Encyclopedia of Type Strains, Phase IV (KMG-IV): sequencing the most valuable type-strain genomes for metagenomic binning, comparative biology and taxonomic classification.</title>
        <authorList>
            <person name="Goeker M."/>
        </authorList>
    </citation>
    <scope>NUCLEOTIDE SEQUENCE [LARGE SCALE GENOMIC DNA]</scope>
    <source>
        <strain evidence="1 2">DSM 17273</strain>
    </source>
</reference>
<accession>A0AA90U1E9</accession>
<keyword evidence="2" id="KW-1185">Reference proteome</keyword>
<dbReference type="InterPro" id="IPR036390">
    <property type="entry name" value="WH_DNA-bd_sf"/>
</dbReference>
<proteinExistence type="predicted"/>
<dbReference type="Gene3D" id="1.10.10.10">
    <property type="entry name" value="Winged helix-like DNA-binding domain superfamily/Winged helix DNA-binding domain"/>
    <property type="match status" value="1"/>
</dbReference>
<name>A0AA90U1E9_9EURY</name>
<dbReference type="InterPro" id="IPR036388">
    <property type="entry name" value="WH-like_DNA-bd_sf"/>
</dbReference>
<organism evidence="1 2">
    <name type="scientific">Methanococcoides alaskense</name>
    <dbReference type="NCBI Taxonomy" id="325778"/>
    <lineage>
        <taxon>Archaea</taxon>
        <taxon>Methanobacteriati</taxon>
        <taxon>Methanobacteriota</taxon>
        <taxon>Stenosarchaea group</taxon>
        <taxon>Methanomicrobia</taxon>
        <taxon>Methanosarcinales</taxon>
        <taxon>Methanosarcinaceae</taxon>
        <taxon>Methanococcoides</taxon>
    </lineage>
</organism>
<dbReference type="Proteomes" id="UP001185015">
    <property type="component" value="Unassembled WGS sequence"/>
</dbReference>
<dbReference type="RefSeq" id="WP_270096746.1">
    <property type="nucleotide sequence ID" value="NZ_JAQFFK010000005.1"/>
</dbReference>
<comment type="caution">
    <text evidence="1">The sequence shown here is derived from an EMBL/GenBank/DDBJ whole genome shotgun (WGS) entry which is preliminary data.</text>
</comment>
<dbReference type="InterPro" id="IPR017185">
    <property type="entry name" value="UCP037373_trxn_reg"/>
</dbReference>
<evidence type="ECO:0000313" key="1">
    <source>
        <dbReference type="EMBL" id="MDR6223524.1"/>
    </source>
</evidence>
<protein>
    <submittedName>
        <fullName evidence="1">Transcriptional regulator</fullName>
    </submittedName>
</protein>
<dbReference type="SUPFAM" id="SSF46785">
    <property type="entry name" value="Winged helix' DNA-binding domain"/>
    <property type="match status" value="1"/>
</dbReference>
<dbReference type="EMBL" id="JAVDQI010000009">
    <property type="protein sequence ID" value="MDR6223524.1"/>
    <property type="molecule type" value="Genomic_DNA"/>
</dbReference>
<evidence type="ECO:0000313" key="2">
    <source>
        <dbReference type="Proteomes" id="UP001185015"/>
    </source>
</evidence>
<gene>
    <name evidence="1" type="ORF">J2750_001994</name>
</gene>
<sequence length="116" mass="13316">MDDIDYEIVTLLQKLNVSKPSSKALACLFLTGKATSYEVEKITHLRQPEVSIAMNCLKDSNWVEVEEVKKKQGKGRPIKKYTLIAPVNEIIDTFEKRILDDNQTMLDSLEKLKRFS</sequence>
<dbReference type="AlphaFoldDB" id="A0AA90U1E9"/>
<dbReference type="PIRSF" id="PIRSF037373">
    <property type="entry name" value="UCP037373_trxn_reg"/>
    <property type="match status" value="1"/>
</dbReference>